<keyword evidence="4" id="KW-0443">Lipid metabolism</keyword>
<evidence type="ECO:0000256" key="3">
    <source>
        <dbReference type="ARBA" id="ARBA00022793"/>
    </source>
</evidence>
<dbReference type="Pfam" id="PF02666">
    <property type="entry name" value="PS_Dcarbxylase"/>
    <property type="match status" value="1"/>
</dbReference>
<gene>
    <name evidence="11" type="ORF">B1C78_09815</name>
</gene>
<keyword evidence="7" id="KW-0594">Phospholipid biosynthesis</keyword>
<dbReference type="GO" id="GO:0008654">
    <property type="term" value="P:phospholipid biosynthetic process"/>
    <property type="evidence" value="ECO:0007669"/>
    <property type="project" value="UniProtKB-KW"/>
</dbReference>
<keyword evidence="2" id="KW-0444">Lipid biosynthesis</keyword>
<dbReference type="PANTHER" id="PTHR35809:SF1">
    <property type="entry name" value="ARCHAETIDYLSERINE DECARBOXYLASE PROENZYME-RELATED"/>
    <property type="match status" value="1"/>
</dbReference>
<evidence type="ECO:0000256" key="7">
    <source>
        <dbReference type="ARBA" id="ARBA00023209"/>
    </source>
</evidence>
<keyword evidence="1" id="KW-1003">Cell membrane</keyword>
<evidence type="ECO:0000256" key="5">
    <source>
        <dbReference type="ARBA" id="ARBA00023136"/>
    </source>
</evidence>
<evidence type="ECO:0000256" key="9">
    <source>
        <dbReference type="ARBA" id="ARBA00023264"/>
    </source>
</evidence>
<dbReference type="PANTHER" id="PTHR35809">
    <property type="entry name" value="ARCHAETIDYLSERINE DECARBOXYLASE PROENZYME-RELATED"/>
    <property type="match status" value="1"/>
</dbReference>
<keyword evidence="3" id="KW-0210">Decarboxylase</keyword>
<accession>A0A1V3NFI3</accession>
<sequence length="212" mass="23459">MMLPLAPEGRPYVTLSAVVVAGSHVLLAPQLAWPSWILLAATLFLFRDFSREITPKALAVVSPVDGVVTEVAETRDPYLGRPARRVSIRQSLLGEFNVHSPVEGKVHERWWPGKEGVKDDVPPEEFAVWVQTDEGEDVVFAVELGSRFRFLRCGIQSGERMGQGRRCGFLGFGLPVHTYLPQNSRVEVSAGQRVRAGSDIIGVLIRKQSEDN</sequence>
<dbReference type="GO" id="GO:0004609">
    <property type="term" value="F:phosphatidylserine decarboxylase activity"/>
    <property type="evidence" value="ECO:0007669"/>
    <property type="project" value="InterPro"/>
</dbReference>
<comment type="caution">
    <text evidence="11">The sequence shown here is derived from an EMBL/GenBank/DDBJ whole genome shotgun (WGS) entry which is preliminary data.</text>
</comment>
<evidence type="ECO:0000313" key="11">
    <source>
        <dbReference type="EMBL" id="OOG23820.1"/>
    </source>
</evidence>
<dbReference type="InterPro" id="IPR003817">
    <property type="entry name" value="PS_Dcarbxylase"/>
</dbReference>
<name>A0A1V3NFI3_9GAMM</name>
<reference evidence="11 12" key="1">
    <citation type="submission" date="2017-02" db="EMBL/GenBank/DDBJ databases">
        <title>Genomic diversity within the haloalkaliphilic genus Thioalkalivibrio.</title>
        <authorList>
            <person name="Ahn A.-C."/>
            <person name="Meier-Kolthoff J."/>
            <person name="Overmars L."/>
            <person name="Richter M."/>
            <person name="Woyke T."/>
            <person name="Sorokin D.Y."/>
            <person name="Muyzer G."/>
        </authorList>
    </citation>
    <scope>NUCLEOTIDE SEQUENCE [LARGE SCALE GENOMIC DNA]</scope>
    <source>
        <strain evidence="11 12">ALJD</strain>
    </source>
</reference>
<proteinExistence type="predicted"/>
<evidence type="ECO:0000313" key="12">
    <source>
        <dbReference type="Proteomes" id="UP000189462"/>
    </source>
</evidence>
<keyword evidence="12" id="KW-1185">Reference proteome</keyword>
<evidence type="ECO:0000256" key="10">
    <source>
        <dbReference type="ARBA" id="ARBA00023317"/>
    </source>
</evidence>
<dbReference type="Proteomes" id="UP000189462">
    <property type="component" value="Unassembled WGS sequence"/>
</dbReference>
<keyword evidence="5" id="KW-0472">Membrane</keyword>
<keyword evidence="9" id="KW-1208">Phospholipid metabolism</keyword>
<dbReference type="AlphaFoldDB" id="A0A1V3NFI3"/>
<organism evidence="11 12">
    <name type="scientific">Thioalkalivibrio denitrificans</name>
    <dbReference type="NCBI Taxonomy" id="108003"/>
    <lineage>
        <taxon>Bacteria</taxon>
        <taxon>Pseudomonadati</taxon>
        <taxon>Pseudomonadota</taxon>
        <taxon>Gammaproteobacteria</taxon>
        <taxon>Chromatiales</taxon>
        <taxon>Ectothiorhodospiraceae</taxon>
        <taxon>Thioalkalivibrio</taxon>
    </lineage>
</organism>
<evidence type="ECO:0000256" key="2">
    <source>
        <dbReference type="ARBA" id="ARBA00022516"/>
    </source>
</evidence>
<dbReference type="STRING" id="108003.B1C78_09815"/>
<evidence type="ECO:0000256" key="8">
    <source>
        <dbReference type="ARBA" id="ARBA00023239"/>
    </source>
</evidence>
<protein>
    <submittedName>
        <fullName evidence="11">Phosphatidylserine decarboxylase</fullName>
    </submittedName>
</protein>
<evidence type="ECO:0000256" key="4">
    <source>
        <dbReference type="ARBA" id="ARBA00023098"/>
    </source>
</evidence>
<keyword evidence="8" id="KW-0456">Lyase</keyword>
<evidence type="ECO:0000256" key="6">
    <source>
        <dbReference type="ARBA" id="ARBA00023145"/>
    </source>
</evidence>
<keyword evidence="10" id="KW-0670">Pyruvate</keyword>
<dbReference type="InterPro" id="IPR033175">
    <property type="entry name" value="PSD-A"/>
</dbReference>
<evidence type="ECO:0000256" key="1">
    <source>
        <dbReference type="ARBA" id="ARBA00022475"/>
    </source>
</evidence>
<dbReference type="EMBL" id="MVBK01000057">
    <property type="protein sequence ID" value="OOG23820.1"/>
    <property type="molecule type" value="Genomic_DNA"/>
</dbReference>
<keyword evidence="6" id="KW-0865">Zymogen</keyword>